<protein>
    <submittedName>
        <fullName evidence="1">Uncharacterized protein</fullName>
    </submittedName>
</protein>
<keyword evidence="2" id="KW-1185">Reference proteome</keyword>
<organism evidence="1 2">
    <name type="scientific">Candidatus Thiomargarita nelsonii</name>
    <dbReference type="NCBI Taxonomy" id="1003181"/>
    <lineage>
        <taxon>Bacteria</taxon>
        <taxon>Pseudomonadati</taxon>
        <taxon>Pseudomonadota</taxon>
        <taxon>Gammaproteobacteria</taxon>
        <taxon>Thiotrichales</taxon>
        <taxon>Thiotrichaceae</taxon>
        <taxon>Thiomargarita</taxon>
    </lineage>
</organism>
<accession>A0A0A6P8B8</accession>
<sequence length="243" mass="26084">MQEGINLQAIEKSTNFTELYMKNQIIHLSVLVILGLFMSTSANASKAHYEIAYNAAQGLAQSAWDNIGHNCTRLNPFISIISLGVNDAVNDIGTPPYTGRAAEDFGTGYINGLRAVLGKVALDCVSLGVSDAVYRGRAAEVFGTGYIKVALDNANECQMLGQAMGEWAAKMFCRVAAVIEHTPSFTRRISNVDGGICGRAYRRGCENNFVRIALGMCPTYANGSAFWNYYGGASGGCCGYDPN</sequence>
<name>A0A0A6P8B8_9GAMM</name>
<proteinExistence type="predicted"/>
<gene>
    <name evidence="1" type="ORF">PN36_24555</name>
</gene>
<evidence type="ECO:0000313" key="2">
    <source>
        <dbReference type="Proteomes" id="UP000030428"/>
    </source>
</evidence>
<dbReference type="Proteomes" id="UP000030428">
    <property type="component" value="Unassembled WGS sequence"/>
</dbReference>
<evidence type="ECO:0000313" key="1">
    <source>
        <dbReference type="EMBL" id="KHD07050.1"/>
    </source>
</evidence>
<comment type="caution">
    <text evidence="1">The sequence shown here is derived from an EMBL/GenBank/DDBJ whole genome shotgun (WGS) entry which is preliminary data.</text>
</comment>
<reference evidence="1 2" key="1">
    <citation type="journal article" date="2016" name="Front. Microbiol.">
        <title>Single-Cell (Meta-)Genomics of a Dimorphic Candidatus Thiomargarita nelsonii Reveals Genomic Plasticity.</title>
        <authorList>
            <person name="Flood B.E."/>
            <person name="Fliss P."/>
            <person name="Jones D.S."/>
            <person name="Dick G.J."/>
            <person name="Jain S."/>
            <person name="Kaster A.K."/>
            <person name="Winkel M."/>
            <person name="Mussmann M."/>
            <person name="Bailey J."/>
        </authorList>
    </citation>
    <scope>NUCLEOTIDE SEQUENCE [LARGE SCALE GENOMIC DNA]</scope>
    <source>
        <strain evidence="1">Hydrate Ridge</strain>
    </source>
</reference>
<dbReference type="EMBL" id="JSZA02000129">
    <property type="protein sequence ID" value="KHD07050.1"/>
    <property type="molecule type" value="Genomic_DNA"/>
</dbReference>
<dbReference type="AlphaFoldDB" id="A0A0A6P8B8"/>